<dbReference type="EMBL" id="AOSK01000136">
    <property type="protein sequence ID" value="EYD71533.1"/>
    <property type="molecule type" value="Genomic_DNA"/>
</dbReference>
<evidence type="ECO:0000259" key="2">
    <source>
        <dbReference type="PROSITE" id="PS51781"/>
    </source>
</evidence>
<comment type="caution">
    <text evidence="3">The sequence shown here is derived from an EMBL/GenBank/DDBJ whole genome shotgun (WGS) entry which is preliminary data.</text>
</comment>
<feature type="chain" id="PRO_5001495873" description="SH3b domain-containing protein" evidence="1">
    <location>
        <begin position="31"/>
        <end position="121"/>
    </location>
</feature>
<dbReference type="AlphaFoldDB" id="A0A017HBQ2"/>
<dbReference type="Gene3D" id="2.30.30.40">
    <property type="entry name" value="SH3 Domains"/>
    <property type="match status" value="1"/>
</dbReference>
<dbReference type="HOGENOM" id="CLU_2036306_0_0_5"/>
<dbReference type="SMART" id="SM00287">
    <property type="entry name" value="SH3b"/>
    <property type="match status" value="1"/>
</dbReference>
<dbReference type="Pfam" id="PF08239">
    <property type="entry name" value="SH3_3"/>
    <property type="match status" value="1"/>
</dbReference>
<feature type="signal peptide" evidence="1">
    <location>
        <begin position="1"/>
        <end position="30"/>
    </location>
</feature>
<dbReference type="STRING" id="442562.Rumeso_04934"/>
<dbReference type="Proteomes" id="UP000019666">
    <property type="component" value="Unassembled WGS sequence"/>
</dbReference>
<protein>
    <recommendedName>
        <fullName evidence="2">SH3b domain-containing protein</fullName>
    </recommendedName>
</protein>
<dbReference type="RefSeq" id="WP_037284279.1">
    <property type="nucleotide sequence ID" value="NZ_KK088637.1"/>
</dbReference>
<gene>
    <name evidence="3" type="ORF">Rumeso_04934</name>
</gene>
<organism evidence="3 4">
    <name type="scientific">Rubellimicrobium mesophilum DSM 19309</name>
    <dbReference type="NCBI Taxonomy" id="442562"/>
    <lineage>
        <taxon>Bacteria</taxon>
        <taxon>Pseudomonadati</taxon>
        <taxon>Pseudomonadota</taxon>
        <taxon>Alphaproteobacteria</taxon>
        <taxon>Rhodobacterales</taxon>
        <taxon>Roseobacteraceae</taxon>
        <taxon>Rubellimicrobium</taxon>
    </lineage>
</organism>
<proteinExistence type="predicted"/>
<evidence type="ECO:0000313" key="4">
    <source>
        <dbReference type="Proteomes" id="UP000019666"/>
    </source>
</evidence>
<evidence type="ECO:0000256" key="1">
    <source>
        <dbReference type="SAM" id="SignalP"/>
    </source>
</evidence>
<sequence>MDRTLLAAWGRTFVLRPVAALLVGAGMAPAQELDVPVMVLEGDGQAAVCATSTVSGLDPNGDNFLAVRSGPGTQYPKIDELHAGDVVQTCDGQGNWVGVYYPDLNGRSGWVHGSYLTPLAG</sequence>
<keyword evidence="1" id="KW-0732">Signal</keyword>
<keyword evidence="4" id="KW-1185">Reference proteome</keyword>
<feature type="domain" description="SH3b" evidence="2">
    <location>
        <begin position="49"/>
        <end position="120"/>
    </location>
</feature>
<evidence type="ECO:0000313" key="3">
    <source>
        <dbReference type="EMBL" id="EYD71533.1"/>
    </source>
</evidence>
<accession>A0A017HBQ2</accession>
<dbReference type="PROSITE" id="PS51781">
    <property type="entry name" value="SH3B"/>
    <property type="match status" value="1"/>
</dbReference>
<name>A0A017HBQ2_9RHOB</name>
<dbReference type="InterPro" id="IPR003646">
    <property type="entry name" value="SH3-like_bac-type"/>
</dbReference>
<reference evidence="3 4" key="1">
    <citation type="submission" date="2013-02" db="EMBL/GenBank/DDBJ databases">
        <authorList>
            <person name="Fiebig A."/>
            <person name="Goeker M."/>
            <person name="Klenk H.-P.P."/>
        </authorList>
    </citation>
    <scope>NUCLEOTIDE SEQUENCE [LARGE SCALE GENOMIC DNA]</scope>
    <source>
        <strain evidence="3 4">DSM 19309</strain>
    </source>
</reference>